<dbReference type="Gene3D" id="3.20.20.70">
    <property type="entry name" value="Aldolase class I"/>
    <property type="match status" value="1"/>
</dbReference>
<reference evidence="11" key="2">
    <citation type="submission" date="2016-04" db="EMBL/GenBank/DDBJ databases">
        <title>First Complete Genome Sequence of a Subdivision 6 Acidobacterium.</title>
        <authorList>
            <person name="Huang S."/>
            <person name="Vieira S."/>
            <person name="Bunk B."/>
            <person name="Riedel T."/>
            <person name="Sproeer C."/>
            <person name="Overmann J."/>
        </authorList>
    </citation>
    <scope>NUCLEOTIDE SEQUENCE [LARGE SCALE GENOMIC DNA]</scope>
    <source>
        <strain evidence="11">DSM 100886 HEG_-6_39</strain>
    </source>
</reference>
<organism evidence="10 11">
    <name type="scientific">Luteitalea pratensis</name>
    <dbReference type="NCBI Taxonomy" id="1855912"/>
    <lineage>
        <taxon>Bacteria</taxon>
        <taxon>Pseudomonadati</taxon>
        <taxon>Acidobacteriota</taxon>
        <taxon>Vicinamibacteria</taxon>
        <taxon>Vicinamibacterales</taxon>
        <taxon>Vicinamibacteraceae</taxon>
        <taxon>Luteitalea</taxon>
    </lineage>
</organism>
<name>A0A143PSY3_LUTPR</name>
<reference evidence="10 11" key="1">
    <citation type="journal article" date="2016" name="Genome Announc.">
        <title>First Complete Genome Sequence of a Subdivision 6 Acidobacterium Strain.</title>
        <authorList>
            <person name="Huang S."/>
            <person name="Vieira S."/>
            <person name="Bunk B."/>
            <person name="Riedel T."/>
            <person name="Sproer C."/>
            <person name="Overmann J."/>
        </authorList>
    </citation>
    <scope>NUCLEOTIDE SEQUENCE [LARGE SCALE GENOMIC DNA]</scope>
    <source>
        <strain evidence="11">DSM 100886 HEG_-6_39</strain>
    </source>
</reference>
<dbReference type="InterPro" id="IPR006269">
    <property type="entry name" value="KDO8P_synthase"/>
</dbReference>
<dbReference type="NCBIfam" id="TIGR01362">
    <property type="entry name" value="KDO8P_synth"/>
    <property type="match status" value="1"/>
</dbReference>
<evidence type="ECO:0000256" key="1">
    <source>
        <dbReference type="ARBA" id="ARBA00004496"/>
    </source>
</evidence>
<evidence type="ECO:0000259" key="9">
    <source>
        <dbReference type="Pfam" id="PF00793"/>
    </source>
</evidence>
<evidence type="ECO:0000313" key="10">
    <source>
        <dbReference type="EMBL" id="AMY10924.1"/>
    </source>
</evidence>
<evidence type="ECO:0000256" key="2">
    <source>
        <dbReference type="ARBA" id="ARBA00004756"/>
    </source>
</evidence>
<dbReference type="AlphaFoldDB" id="A0A143PSY3"/>
<dbReference type="UniPathway" id="UPA00357">
    <property type="reaction ID" value="UER00474"/>
</dbReference>
<dbReference type="UniPathway" id="UPA00030"/>
<keyword evidence="5 8" id="KW-0963">Cytoplasm</keyword>
<comment type="catalytic activity">
    <reaction evidence="7 8">
        <text>D-arabinose 5-phosphate + phosphoenolpyruvate + H2O = 3-deoxy-alpha-D-manno-2-octulosonate-8-phosphate + phosphate</text>
        <dbReference type="Rhea" id="RHEA:14053"/>
        <dbReference type="ChEBI" id="CHEBI:15377"/>
        <dbReference type="ChEBI" id="CHEBI:43474"/>
        <dbReference type="ChEBI" id="CHEBI:57693"/>
        <dbReference type="ChEBI" id="CHEBI:58702"/>
        <dbReference type="ChEBI" id="CHEBI:85985"/>
        <dbReference type="EC" id="2.5.1.55"/>
    </reaction>
</comment>
<dbReference type="Proteomes" id="UP000076079">
    <property type="component" value="Chromosome"/>
</dbReference>
<evidence type="ECO:0000313" key="11">
    <source>
        <dbReference type="Proteomes" id="UP000076079"/>
    </source>
</evidence>
<evidence type="ECO:0000256" key="4">
    <source>
        <dbReference type="ARBA" id="ARBA00010499"/>
    </source>
</evidence>
<dbReference type="PATRIC" id="fig|1813736.3.peg.4406"/>
<evidence type="ECO:0000256" key="8">
    <source>
        <dbReference type="HAMAP-Rule" id="MF_00056"/>
    </source>
</evidence>
<accession>A0A143PSY3</accession>
<dbReference type="GO" id="GO:0019294">
    <property type="term" value="P:keto-3-deoxy-D-manno-octulosonic acid biosynthetic process"/>
    <property type="evidence" value="ECO:0007669"/>
    <property type="project" value="UniProtKB-UniRule"/>
</dbReference>
<dbReference type="GO" id="GO:0005737">
    <property type="term" value="C:cytoplasm"/>
    <property type="evidence" value="ECO:0007669"/>
    <property type="project" value="UniProtKB-SubCell"/>
</dbReference>
<evidence type="ECO:0000256" key="7">
    <source>
        <dbReference type="ARBA" id="ARBA00049112"/>
    </source>
</evidence>
<comment type="pathway">
    <text evidence="3 8">Carbohydrate biosynthesis; 3-deoxy-D-manno-octulosonate biosynthesis; 3-deoxy-D-manno-octulosonate from D-ribulose 5-phosphate: step 2/3.</text>
</comment>
<keyword evidence="6 8" id="KW-0808">Transferase</keyword>
<dbReference type="InterPro" id="IPR013785">
    <property type="entry name" value="Aldolase_TIM"/>
</dbReference>
<dbReference type="STRING" id="1855912.LuPra_04167"/>
<sequence>MQPVHVGPVTFGAGKLVLIAGPCVIECETHALELGHAIAAIAREAGVPYIYKASFDKANRTSLSSFRGPGLDAGLRILGRVKAELGVPVLTDIHETAQAAPAAAVVDVLQIPAFLCRQTDLLVAAARTGAVVNIKKGQFLSPAEMKYPLDKVRASGNPQVLLTERGTSFGYHNLVVDMRSLPQLRALEAPVIYDVTHSLQLPGAGDGRTAGQAAYIETMASAGVAAGVDGVFMEVHEDPSRAKSDAENALRLDRLPALLQRLLRVHAAVQAAP</sequence>
<keyword evidence="8" id="KW-0448">Lipopolysaccharide biosynthesis</keyword>
<dbReference type="PANTHER" id="PTHR21057">
    <property type="entry name" value="PHOSPHO-2-DEHYDRO-3-DEOXYHEPTONATE ALDOLASE"/>
    <property type="match status" value="1"/>
</dbReference>
<dbReference type="NCBIfam" id="NF003543">
    <property type="entry name" value="PRK05198.1"/>
    <property type="match status" value="1"/>
</dbReference>
<dbReference type="KEGG" id="abac:LuPra_04167"/>
<dbReference type="HAMAP" id="MF_00056">
    <property type="entry name" value="KDO8P_synth"/>
    <property type="match status" value="1"/>
</dbReference>
<evidence type="ECO:0000256" key="5">
    <source>
        <dbReference type="ARBA" id="ARBA00022490"/>
    </source>
</evidence>
<evidence type="ECO:0000256" key="3">
    <source>
        <dbReference type="ARBA" id="ARBA00004845"/>
    </source>
</evidence>
<comment type="similarity">
    <text evidence="4 8">Belongs to the KdsA family.</text>
</comment>
<dbReference type="Pfam" id="PF00793">
    <property type="entry name" value="DAHP_synth_1"/>
    <property type="match status" value="1"/>
</dbReference>
<proteinExistence type="inferred from homology"/>
<keyword evidence="11" id="KW-1185">Reference proteome</keyword>
<comment type="pathway">
    <text evidence="2">Bacterial outer membrane biogenesis; lipopolysaccharide biosynthesis.</text>
</comment>
<feature type="domain" description="DAHP synthetase I/KDSA" evidence="9">
    <location>
        <begin position="9"/>
        <end position="262"/>
    </location>
</feature>
<dbReference type="SUPFAM" id="SSF51569">
    <property type="entry name" value="Aldolase"/>
    <property type="match status" value="1"/>
</dbReference>
<protein>
    <recommendedName>
        <fullName evidence="8">2-dehydro-3-deoxyphosphooctonate aldolase</fullName>
        <ecNumber evidence="8">2.5.1.55</ecNumber>
    </recommendedName>
    <alternativeName>
        <fullName evidence="8">3-deoxy-D-manno-octulosonic acid 8-phosphate synthase</fullName>
    </alternativeName>
    <alternativeName>
        <fullName evidence="8">KDO-8-phosphate synthase</fullName>
        <shortName evidence="8">KDO 8-P synthase</shortName>
        <shortName evidence="8">KDOPS</shortName>
    </alternativeName>
    <alternativeName>
        <fullName evidence="8">Phospho-2-dehydro-3-deoxyoctonate aldolase</fullName>
    </alternativeName>
</protein>
<dbReference type="InterPro" id="IPR006218">
    <property type="entry name" value="DAHP1/KDSA"/>
</dbReference>
<dbReference type="EMBL" id="CP015136">
    <property type="protein sequence ID" value="AMY10924.1"/>
    <property type="molecule type" value="Genomic_DNA"/>
</dbReference>
<dbReference type="GO" id="GO:0008676">
    <property type="term" value="F:3-deoxy-8-phosphooctulonate synthase activity"/>
    <property type="evidence" value="ECO:0007669"/>
    <property type="project" value="UniProtKB-UniRule"/>
</dbReference>
<comment type="subcellular location">
    <subcellularLocation>
        <location evidence="1 8">Cytoplasm</location>
    </subcellularLocation>
</comment>
<evidence type="ECO:0000256" key="6">
    <source>
        <dbReference type="ARBA" id="ARBA00022679"/>
    </source>
</evidence>
<gene>
    <name evidence="8 10" type="primary">kdsA</name>
    <name evidence="10" type="ORF">LuPra_04167</name>
</gene>
<dbReference type="EC" id="2.5.1.55" evidence="8"/>